<evidence type="ECO:0000259" key="8">
    <source>
        <dbReference type="PROSITE" id="PS50002"/>
    </source>
</evidence>
<sequence>MSNEVDIFEVIADYSGKFGDSLNFTVQKGDIVKVIKKEVVFYTVEKNGQVGKIPKGKLRLQSSVSSQNQNKLNFSSLPSANNSGSSTLPHDISRPASIVDFSSRTQLRSQSLSTEVNRSLSSINTNSGTQSSNSAIQSNTNHSVSSLIASSEFQSKSQMLQQELNHSFSSTLTGFGTNRSQKPILHDIKGQSPPDPPKLDQKTDVQTSQNALRPISQILAQIRKQQSSSTLPHDVINPISVASTKLEVQTRFSTFPHQINRPISLNQSTILVKNDLYKGNTEYQNLTWTDYVFDTELKSGAFGRILLMHRKTKSKDEPDIIKRLPYTTDELKKIADEEIKMLQLAKSPYTVGLYGYFIHELDICLIMEYCPNGNLRDAMEKDLKKMSDKDRKMKGYSFAYQILMGMDVLHSQGIIHRDLKPENILIDKYGNIKIGDFGFAQVMTSNSYIPSAGTKNYAPPEAYLQNRMMAESDVWPIGVIIIEIITGVHPFEGKIQDETINCIKAGKYKQLPHSIQGEFRAQLERTLNVDPAQRPTVQQLLENDLMQLSAQYEKQKEAKEVQQENNQVNKKINELEMKVRQLEVDKQSGKQERIKLIEENEKLKQEKIRAQAENEKGKGKKDQKNEQDLDIEEIIKENQEMKTIMKQLERIRNILRLSFIL</sequence>
<dbReference type="CDD" id="cd00180">
    <property type="entry name" value="PKc"/>
    <property type="match status" value="1"/>
</dbReference>
<dbReference type="GO" id="GO:0016020">
    <property type="term" value="C:membrane"/>
    <property type="evidence" value="ECO:0007669"/>
    <property type="project" value="TreeGrafter"/>
</dbReference>
<dbReference type="Gene3D" id="1.10.510.10">
    <property type="entry name" value="Transferase(Phosphotransferase) domain 1"/>
    <property type="match status" value="1"/>
</dbReference>
<reference evidence="10 11" key="1">
    <citation type="submission" date="2019-03" db="EMBL/GenBank/DDBJ databases">
        <title>Single cell metagenomics reveals metabolic interactions within the superorganism composed of flagellate Streblomastix strix and complex community of Bacteroidetes bacteria on its surface.</title>
        <authorList>
            <person name="Treitli S.C."/>
            <person name="Kolisko M."/>
            <person name="Husnik F."/>
            <person name="Keeling P."/>
            <person name="Hampl V."/>
        </authorList>
    </citation>
    <scope>NUCLEOTIDE SEQUENCE [LARGE SCALE GENOMIC DNA]</scope>
    <source>
        <strain evidence="10">ST1C</strain>
    </source>
</reference>
<evidence type="ECO:0000256" key="5">
    <source>
        <dbReference type="ARBA" id="ARBA00022840"/>
    </source>
</evidence>
<dbReference type="PROSITE" id="PS50002">
    <property type="entry name" value="SH3"/>
    <property type="match status" value="1"/>
</dbReference>
<dbReference type="PROSITE" id="PS00108">
    <property type="entry name" value="PROTEIN_KINASE_ST"/>
    <property type="match status" value="1"/>
</dbReference>
<dbReference type="Pfam" id="PF00069">
    <property type="entry name" value="Pkinase"/>
    <property type="match status" value="1"/>
</dbReference>
<protein>
    <submittedName>
        <fullName evidence="10">Putative aurora kinase</fullName>
    </submittedName>
</protein>
<dbReference type="GO" id="GO:0000407">
    <property type="term" value="C:phagophore assembly site"/>
    <property type="evidence" value="ECO:0007669"/>
    <property type="project" value="TreeGrafter"/>
</dbReference>
<dbReference type="SMART" id="SM00220">
    <property type="entry name" value="S_TKc"/>
    <property type="match status" value="1"/>
</dbReference>
<feature type="compositionally biased region" description="Low complexity" evidence="7">
    <location>
        <begin position="75"/>
        <end position="86"/>
    </location>
</feature>
<dbReference type="GO" id="GO:0005524">
    <property type="term" value="F:ATP binding"/>
    <property type="evidence" value="ECO:0007669"/>
    <property type="project" value="UniProtKB-KW"/>
</dbReference>
<feature type="compositionally biased region" description="Polar residues" evidence="7">
    <location>
        <begin position="171"/>
        <end position="181"/>
    </location>
</feature>
<evidence type="ECO:0000256" key="6">
    <source>
        <dbReference type="PROSITE-ProRule" id="PRU00192"/>
    </source>
</evidence>
<dbReference type="GO" id="GO:0005776">
    <property type="term" value="C:autophagosome"/>
    <property type="evidence" value="ECO:0007669"/>
    <property type="project" value="TreeGrafter"/>
</dbReference>
<keyword evidence="5" id="KW-0067">ATP-binding</keyword>
<dbReference type="InterPro" id="IPR036028">
    <property type="entry name" value="SH3-like_dom_sf"/>
</dbReference>
<dbReference type="OrthoDB" id="1668230at2759"/>
<evidence type="ECO:0000259" key="9">
    <source>
        <dbReference type="PROSITE" id="PS50011"/>
    </source>
</evidence>
<evidence type="ECO:0000256" key="3">
    <source>
        <dbReference type="ARBA" id="ARBA00022741"/>
    </source>
</evidence>
<evidence type="ECO:0000313" key="10">
    <source>
        <dbReference type="EMBL" id="KAA6380697.1"/>
    </source>
</evidence>
<dbReference type="GO" id="GO:0010506">
    <property type="term" value="P:regulation of autophagy"/>
    <property type="evidence" value="ECO:0007669"/>
    <property type="project" value="InterPro"/>
</dbReference>
<evidence type="ECO:0000256" key="1">
    <source>
        <dbReference type="ARBA" id="ARBA00022443"/>
    </source>
</evidence>
<feature type="domain" description="Protein kinase" evidence="9">
    <location>
        <begin position="291"/>
        <end position="546"/>
    </location>
</feature>
<dbReference type="InterPro" id="IPR045269">
    <property type="entry name" value="Atg1-like"/>
</dbReference>
<feature type="domain" description="SH3" evidence="8">
    <location>
        <begin position="3"/>
        <end position="63"/>
    </location>
</feature>
<dbReference type="InterPro" id="IPR000719">
    <property type="entry name" value="Prot_kinase_dom"/>
</dbReference>
<keyword evidence="3" id="KW-0547">Nucleotide-binding</keyword>
<keyword evidence="2" id="KW-0808">Transferase</keyword>
<dbReference type="Proteomes" id="UP000324800">
    <property type="component" value="Unassembled WGS sequence"/>
</dbReference>
<dbReference type="Pfam" id="PF07653">
    <property type="entry name" value="SH3_2"/>
    <property type="match status" value="1"/>
</dbReference>
<feature type="region of interest" description="Disordered" evidence="7">
    <location>
        <begin position="608"/>
        <end position="630"/>
    </location>
</feature>
<feature type="region of interest" description="Disordered" evidence="7">
    <location>
        <begin position="110"/>
        <end position="138"/>
    </location>
</feature>
<dbReference type="InterPro" id="IPR008271">
    <property type="entry name" value="Ser/Thr_kinase_AS"/>
</dbReference>
<evidence type="ECO:0000313" key="11">
    <source>
        <dbReference type="Proteomes" id="UP000324800"/>
    </source>
</evidence>
<keyword evidence="1 6" id="KW-0728">SH3 domain</keyword>
<comment type="caution">
    <text evidence="10">The sequence shown here is derived from an EMBL/GenBank/DDBJ whole genome shotgun (WGS) entry which is preliminary data.</text>
</comment>
<dbReference type="PANTHER" id="PTHR24348">
    <property type="entry name" value="SERINE/THREONINE-PROTEIN KINASE UNC-51-RELATED"/>
    <property type="match status" value="1"/>
</dbReference>
<evidence type="ECO:0000256" key="7">
    <source>
        <dbReference type="SAM" id="MobiDB-lite"/>
    </source>
</evidence>
<feature type="region of interest" description="Disordered" evidence="7">
    <location>
        <begin position="171"/>
        <end position="204"/>
    </location>
</feature>
<evidence type="ECO:0000256" key="4">
    <source>
        <dbReference type="ARBA" id="ARBA00022777"/>
    </source>
</evidence>
<name>A0A5J4VDY0_9EUKA</name>
<dbReference type="InterPro" id="IPR011009">
    <property type="entry name" value="Kinase-like_dom_sf"/>
</dbReference>
<feature type="compositionally biased region" description="Polar residues" evidence="7">
    <location>
        <begin position="115"/>
        <end position="138"/>
    </location>
</feature>
<dbReference type="InterPro" id="IPR001452">
    <property type="entry name" value="SH3_domain"/>
</dbReference>
<proteinExistence type="predicted"/>
<dbReference type="GO" id="GO:0005829">
    <property type="term" value="C:cytosol"/>
    <property type="evidence" value="ECO:0007669"/>
    <property type="project" value="TreeGrafter"/>
</dbReference>
<dbReference type="SUPFAM" id="SSF50044">
    <property type="entry name" value="SH3-domain"/>
    <property type="match status" value="1"/>
</dbReference>
<dbReference type="EMBL" id="SNRW01007758">
    <property type="protein sequence ID" value="KAA6380697.1"/>
    <property type="molecule type" value="Genomic_DNA"/>
</dbReference>
<dbReference type="PROSITE" id="PS50011">
    <property type="entry name" value="PROTEIN_KINASE_DOM"/>
    <property type="match status" value="1"/>
</dbReference>
<feature type="region of interest" description="Disordered" evidence="7">
    <location>
        <begin position="71"/>
        <end position="91"/>
    </location>
</feature>
<dbReference type="PANTHER" id="PTHR24348:SF22">
    <property type="entry name" value="NON-SPECIFIC SERINE_THREONINE PROTEIN KINASE"/>
    <property type="match status" value="1"/>
</dbReference>
<gene>
    <name evidence="10" type="ORF">EZS28_023777</name>
</gene>
<dbReference type="SUPFAM" id="SSF56112">
    <property type="entry name" value="Protein kinase-like (PK-like)"/>
    <property type="match status" value="1"/>
</dbReference>
<evidence type="ECO:0000256" key="2">
    <source>
        <dbReference type="ARBA" id="ARBA00022679"/>
    </source>
</evidence>
<dbReference type="GO" id="GO:0004674">
    <property type="term" value="F:protein serine/threonine kinase activity"/>
    <property type="evidence" value="ECO:0007669"/>
    <property type="project" value="InterPro"/>
</dbReference>
<keyword evidence="4 10" id="KW-0418">Kinase</keyword>
<organism evidence="10 11">
    <name type="scientific">Streblomastix strix</name>
    <dbReference type="NCBI Taxonomy" id="222440"/>
    <lineage>
        <taxon>Eukaryota</taxon>
        <taxon>Metamonada</taxon>
        <taxon>Preaxostyla</taxon>
        <taxon>Oxymonadida</taxon>
        <taxon>Streblomastigidae</taxon>
        <taxon>Streblomastix</taxon>
    </lineage>
</organism>
<accession>A0A5J4VDY0</accession>
<dbReference type="AlphaFoldDB" id="A0A5J4VDY0"/>
<dbReference type="GO" id="GO:0000045">
    <property type="term" value="P:autophagosome assembly"/>
    <property type="evidence" value="ECO:0007669"/>
    <property type="project" value="TreeGrafter"/>
</dbReference>